<dbReference type="AlphaFoldDB" id="A0A8X6R4G0"/>
<feature type="region of interest" description="Disordered" evidence="1">
    <location>
        <begin position="27"/>
        <end position="48"/>
    </location>
</feature>
<gene>
    <name evidence="2" type="ORF">NPIL_207521</name>
</gene>
<reference evidence="2" key="1">
    <citation type="submission" date="2020-08" db="EMBL/GenBank/DDBJ databases">
        <title>Multicomponent nature underlies the extraordinary mechanical properties of spider dragline silk.</title>
        <authorList>
            <person name="Kono N."/>
            <person name="Nakamura H."/>
            <person name="Mori M."/>
            <person name="Yoshida Y."/>
            <person name="Ohtoshi R."/>
            <person name="Malay A.D."/>
            <person name="Moran D.A.P."/>
            <person name="Tomita M."/>
            <person name="Numata K."/>
            <person name="Arakawa K."/>
        </authorList>
    </citation>
    <scope>NUCLEOTIDE SEQUENCE</scope>
</reference>
<comment type="caution">
    <text evidence="2">The sequence shown here is derived from an EMBL/GenBank/DDBJ whole genome shotgun (WGS) entry which is preliminary data.</text>
</comment>
<proteinExistence type="predicted"/>
<dbReference type="Proteomes" id="UP000887013">
    <property type="component" value="Unassembled WGS sequence"/>
</dbReference>
<organism evidence="2 3">
    <name type="scientific">Nephila pilipes</name>
    <name type="common">Giant wood spider</name>
    <name type="synonym">Nephila maculata</name>
    <dbReference type="NCBI Taxonomy" id="299642"/>
    <lineage>
        <taxon>Eukaryota</taxon>
        <taxon>Metazoa</taxon>
        <taxon>Ecdysozoa</taxon>
        <taxon>Arthropoda</taxon>
        <taxon>Chelicerata</taxon>
        <taxon>Arachnida</taxon>
        <taxon>Araneae</taxon>
        <taxon>Araneomorphae</taxon>
        <taxon>Entelegynae</taxon>
        <taxon>Araneoidea</taxon>
        <taxon>Nephilidae</taxon>
        <taxon>Nephila</taxon>
    </lineage>
</organism>
<protein>
    <submittedName>
        <fullName evidence="2">Uncharacterized protein</fullName>
    </submittedName>
</protein>
<evidence type="ECO:0000313" key="2">
    <source>
        <dbReference type="EMBL" id="GFU46325.1"/>
    </source>
</evidence>
<evidence type="ECO:0000256" key="1">
    <source>
        <dbReference type="SAM" id="MobiDB-lite"/>
    </source>
</evidence>
<accession>A0A8X6R4G0</accession>
<dbReference type="EMBL" id="BMAW01086162">
    <property type="protein sequence ID" value="GFU46325.1"/>
    <property type="molecule type" value="Genomic_DNA"/>
</dbReference>
<sequence>MLVFNRWSKSKMADGYADVCVSGPPVRGTRGPLQRPAEPPLLDAPSLAHPHPLLPRQEALPVMLRTEEEVPGESLLTPALCIFFCICTFNDPPAMYL</sequence>
<name>A0A8X6R4G0_NEPPI</name>
<evidence type="ECO:0000313" key="3">
    <source>
        <dbReference type="Proteomes" id="UP000887013"/>
    </source>
</evidence>
<keyword evidence="3" id="KW-1185">Reference proteome</keyword>